<evidence type="ECO:0000256" key="1">
    <source>
        <dbReference type="SAM" id="MobiDB-lite"/>
    </source>
</evidence>
<name>A0A1A9ZQV0_GLOPL</name>
<reference evidence="3" key="1">
    <citation type="submission" date="2014-03" db="EMBL/GenBank/DDBJ databases">
        <authorList>
            <person name="Aksoy S."/>
            <person name="Warren W."/>
            <person name="Wilson R.K."/>
        </authorList>
    </citation>
    <scope>NUCLEOTIDE SEQUENCE [LARGE SCALE GENOMIC DNA]</scope>
    <source>
        <strain evidence="3">IAEA</strain>
    </source>
</reference>
<protein>
    <submittedName>
        <fullName evidence="2">Uncharacterized protein</fullName>
    </submittedName>
</protein>
<keyword evidence="3" id="KW-1185">Reference proteome</keyword>
<dbReference type="AlphaFoldDB" id="A0A1A9ZQV0"/>
<evidence type="ECO:0000313" key="2">
    <source>
        <dbReference type="EnsemblMetazoa" id="GPAI022212-PA"/>
    </source>
</evidence>
<feature type="region of interest" description="Disordered" evidence="1">
    <location>
        <begin position="308"/>
        <end position="347"/>
    </location>
</feature>
<dbReference type="Proteomes" id="UP000092445">
    <property type="component" value="Unassembled WGS sequence"/>
</dbReference>
<dbReference type="VEuPathDB" id="VectorBase:GPAI022212"/>
<reference evidence="2" key="2">
    <citation type="submission" date="2020-05" db="UniProtKB">
        <authorList>
            <consortium name="EnsemblMetazoa"/>
        </authorList>
    </citation>
    <scope>IDENTIFICATION</scope>
    <source>
        <strain evidence="2">IAEA</strain>
    </source>
</reference>
<dbReference type="EnsemblMetazoa" id="GPAI022212-RA">
    <property type="protein sequence ID" value="GPAI022212-PA"/>
    <property type="gene ID" value="GPAI022212"/>
</dbReference>
<proteinExistence type="predicted"/>
<sequence length="479" mass="51610">MIESTTNDCQKKPPATQVKTKKMPSAQICLPVGHLFRLVGFIHVYPAITRWLIVCNRLKTLFVAIMIEREHFPLPRDGESVRPKRGYDFGSSQILLSSGGRSDWCSAFPVWPCGVGFGVASVGPSGRVLSVQSRVLSLYYSAEPVACAEQGAIIRYGDHLRLFDDGVSGHWPFVIGPLARSGTSSFPTLRGRTIGQRGTDRVNIGHYGHTIVGGYHRYRKTAAPETAVDDGRGVAADDSTFELSLLLLWSLCREILHGALLSSLGLSKSLVSFGVTVATTVAPVPTMTTATSFVWSALKVVIRTHGPGSSVAGPSSGAWVAPQERRSPGARGDPPGQSSGRSAGTPLEEAHLMAPQLGRGEVRAWWLGARNEGRDCLFKLISSSRGSPCSGATCEAVSALSLGWGSSAAQGKNHKKISIYNIESSNLTIRKNKLTSSCMMAHAELPQSVVQNYPEFSHMKAVVLYQKQFDISFLKTAVK</sequence>
<evidence type="ECO:0000313" key="3">
    <source>
        <dbReference type="Proteomes" id="UP000092445"/>
    </source>
</evidence>
<accession>A0A1A9ZQV0</accession>
<organism evidence="2 3">
    <name type="scientific">Glossina pallidipes</name>
    <name type="common">Tsetse fly</name>
    <dbReference type="NCBI Taxonomy" id="7398"/>
    <lineage>
        <taxon>Eukaryota</taxon>
        <taxon>Metazoa</taxon>
        <taxon>Ecdysozoa</taxon>
        <taxon>Arthropoda</taxon>
        <taxon>Hexapoda</taxon>
        <taxon>Insecta</taxon>
        <taxon>Pterygota</taxon>
        <taxon>Neoptera</taxon>
        <taxon>Endopterygota</taxon>
        <taxon>Diptera</taxon>
        <taxon>Brachycera</taxon>
        <taxon>Muscomorpha</taxon>
        <taxon>Hippoboscoidea</taxon>
        <taxon>Glossinidae</taxon>
        <taxon>Glossina</taxon>
    </lineage>
</organism>
<feature type="compositionally biased region" description="Low complexity" evidence="1">
    <location>
        <begin position="308"/>
        <end position="318"/>
    </location>
</feature>